<gene>
    <name evidence="2" type="ORF">JTE90_012482</name>
</gene>
<accession>A0AAV6TF06</accession>
<evidence type="ECO:0000313" key="3">
    <source>
        <dbReference type="Proteomes" id="UP000827092"/>
    </source>
</evidence>
<protein>
    <submittedName>
        <fullName evidence="2">Uncharacterized protein</fullName>
    </submittedName>
</protein>
<evidence type="ECO:0000313" key="2">
    <source>
        <dbReference type="EMBL" id="KAG8170374.1"/>
    </source>
</evidence>
<dbReference type="Proteomes" id="UP000827092">
    <property type="component" value="Unassembled WGS sequence"/>
</dbReference>
<organism evidence="2 3">
    <name type="scientific">Oedothorax gibbosus</name>
    <dbReference type="NCBI Taxonomy" id="931172"/>
    <lineage>
        <taxon>Eukaryota</taxon>
        <taxon>Metazoa</taxon>
        <taxon>Ecdysozoa</taxon>
        <taxon>Arthropoda</taxon>
        <taxon>Chelicerata</taxon>
        <taxon>Arachnida</taxon>
        <taxon>Araneae</taxon>
        <taxon>Araneomorphae</taxon>
        <taxon>Entelegynae</taxon>
        <taxon>Araneoidea</taxon>
        <taxon>Linyphiidae</taxon>
        <taxon>Erigoninae</taxon>
        <taxon>Oedothorax</taxon>
    </lineage>
</organism>
<comment type="caution">
    <text evidence="2">The sequence shown here is derived from an EMBL/GenBank/DDBJ whole genome shotgun (WGS) entry which is preliminary data.</text>
</comment>
<dbReference type="AlphaFoldDB" id="A0AAV6TF06"/>
<name>A0AAV6TF06_9ARAC</name>
<reference evidence="2 3" key="1">
    <citation type="journal article" date="2022" name="Nat. Ecol. Evol.">
        <title>A masculinizing supergene underlies an exaggerated male reproductive morph in a spider.</title>
        <authorList>
            <person name="Hendrickx F."/>
            <person name="De Corte Z."/>
            <person name="Sonet G."/>
            <person name="Van Belleghem S.M."/>
            <person name="Kostlbacher S."/>
            <person name="Vangestel C."/>
        </authorList>
    </citation>
    <scope>NUCLEOTIDE SEQUENCE [LARGE SCALE GENOMIC DNA]</scope>
    <source>
        <strain evidence="2">W744_W776</strain>
    </source>
</reference>
<sequence>MTRGFSPWNLRGWGRTGTKINYSLNFKGAQNKAHRTRKRRGLLENRSLSPDDRLGPNSYKKVTPPRGSSVTLRVRLRYRTWSRRTISVSGVGEY</sequence>
<dbReference type="EMBL" id="JAFNEN010005592">
    <property type="protein sequence ID" value="KAG8170374.1"/>
    <property type="molecule type" value="Genomic_DNA"/>
</dbReference>
<proteinExistence type="predicted"/>
<feature type="region of interest" description="Disordered" evidence="1">
    <location>
        <begin position="29"/>
        <end position="66"/>
    </location>
</feature>
<keyword evidence="3" id="KW-1185">Reference proteome</keyword>
<evidence type="ECO:0000256" key="1">
    <source>
        <dbReference type="SAM" id="MobiDB-lite"/>
    </source>
</evidence>